<accession>A0A4R6NWN1</accession>
<dbReference type="Pfam" id="PF19901">
    <property type="entry name" value="DUF6374"/>
    <property type="match status" value="1"/>
</dbReference>
<dbReference type="Proteomes" id="UP000295087">
    <property type="component" value="Unassembled WGS sequence"/>
</dbReference>
<sequence length="79" mass="8949">MAQTSRPDWTAAALTALRRQVLDATAFGVLVHPTQVYAITACLDAQRRARLRHDTVSSCPRRLHAQSPMGCQDYRREQR</sequence>
<dbReference type="RefSeq" id="WP_067498953.1">
    <property type="nucleotide sequence ID" value="NZ_SNXK01000021.1"/>
</dbReference>
<evidence type="ECO:0000313" key="1">
    <source>
        <dbReference type="EMBL" id="TDP27835.1"/>
    </source>
</evidence>
<reference evidence="1 2" key="1">
    <citation type="submission" date="2019-03" db="EMBL/GenBank/DDBJ databases">
        <title>Genomic Encyclopedia of Type Strains, Phase IV (KMG-IV): sequencing the most valuable type-strain genomes for metagenomic binning, comparative biology and taxonomic classification.</title>
        <authorList>
            <person name="Goeker M."/>
        </authorList>
    </citation>
    <scope>NUCLEOTIDE SEQUENCE [LARGE SCALE GENOMIC DNA]</scope>
    <source>
        <strain evidence="1 2">DSM 44496</strain>
    </source>
</reference>
<proteinExistence type="predicted"/>
<evidence type="ECO:0000313" key="2">
    <source>
        <dbReference type="Proteomes" id="UP000295087"/>
    </source>
</evidence>
<protein>
    <submittedName>
        <fullName evidence="1">Uncharacterized protein</fullName>
    </submittedName>
</protein>
<organism evidence="1 2">
    <name type="scientific">Nocardia ignorata</name>
    <dbReference type="NCBI Taxonomy" id="145285"/>
    <lineage>
        <taxon>Bacteria</taxon>
        <taxon>Bacillati</taxon>
        <taxon>Actinomycetota</taxon>
        <taxon>Actinomycetes</taxon>
        <taxon>Mycobacteriales</taxon>
        <taxon>Nocardiaceae</taxon>
        <taxon>Nocardia</taxon>
    </lineage>
</organism>
<gene>
    <name evidence="1" type="ORF">DFR75_1213</name>
</gene>
<name>A0A4R6NWN1_NOCIG</name>
<dbReference type="EMBL" id="SNXK01000021">
    <property type="protein sequence ID" value="TDP27835.1"/>
    <property type="molecule type" value="Genomic_DNA"/>
</dbReference>
<keyword evidence="2" id="KW-1185">Reference proteome</keyword>
<dbReference type="AlphaFoldDB" id="A0A4R6NWN1"/>
<dbReference type="InterPro" id="IPR045954">
    <property type="entry name" value="DUF6374"/>
</dbReference>
<comment type="caution">
    <text evidence="1">The sequence shown here is derived from an EMBL/GenBank/DDBJ whole genome shotgun (WGS) entry which is preliminary data.</text>
</comment>